<evidence type="ECO:0000313" key="3">
    <source>
        <dbReference type="EMBL" id="EWM23213.1"/>
    </source>
</evidence>
<gene>
    <name evidence="3" type="ORF">Naga_101006g3</name>
</gene>
<feature type="region of interest" description="Disordered" evidence="1">
    <location>
        <begin position="82"/>
        <end position="120"/>
    </location>
</feature>
<dbReference type="Proteomes" id="UP000019335">
    <property type="component" value="Chromosome 18"/>
</dbReference>
<evidence type="ECO:0000256" key="1">
    <source>
        <dbReference type="SAM" id="MobiDB-lite"/>
    </source>
</evidence>
<sequence>MPLSPSLATGSALSLSFFPLGCGLPSFPGLVPRQDSRMTSYFKQPALGAQRSTWMAEEEGGKEGECAVRDGKGGGEVVEVDVEEAGSPLMGGEGQGEGGKKRRMKVEKENDGCVQKEKREGGEVNGLGAAFQRHTSAFHEVSQEEGAEIYTKLIGWYIDHRRKLPWRGDPPPYDTEERKREGRRAGREGGRE</sequence>
<name>W7TI90_9STRA</name>
<feature type="compositionally biased region" description="Basic and acidic residues" evidence="1">
    <location>
        <begin position="106"/>
        <end position="120"/>
    </location>
</feature>
<dbReference type="AlphaFoldDB" id="W7TI90"/>
<evidence type="ECO:0000313" key="4">
    <source>
        <dbReference type="Proteomes" id="UP000019335"/>
    </source>
</evidence>
<dbReference type="EMBL" id="AZIL01001772">
    <property type="protein sequence ID" value="EWM23213.1"/>
    <property type="molecule type" value="Genomic_DNA"/>
</dbReference>
<feature type="region of interest" description="Disordered" evidence="1">
    <location>
        <begin position="161"/>
        <end position="192"/>
    </location>
</feature>
<feature type="chain" id="PRO_5004900823" evidence="2">
    <location>
        <begin position="24"/>
        <end position="192"/>
    </location>
</feature>
<proteinExistence type="predicted"/>
<organism evidence="3 4">
    <name type="scientific">Nannochloropsis gaditana</name>
    <dbReference type="NCBI Taxonomy" id="72520"/>
    <lineage>
        <taxon>Eukaryota</taxon>
        <taxon>Sar</taxon>
        <taxon>Stramenopiles</taxon>
        <taxon>Ochrophyta</taxon>
        <taxon>Eustigmatophyceae</taxon>
        <taxon>Eustigmatales</taxon>
        <taxon>Monodopsidaceae</taxon>
        <taxon>Nannochloropsis</taxon>
    </lineage>
</organism>
<keyword evidence="2" id="KW-0732">Signal</keyword>
<keyword evidence="4" id="KW-1185">Reference proteome</keyword>
<accession>W7TI90</accession>
<feature type="compositionally biased region" description="Basic and acidic residues" evidence="1">
    <location>
        <begin position="175"/>
        <end position="192"/>
    </location>
</feature>
<dbReference type="OrthoDB" id="10248838at2759"/>
<comment type="caution">
    <text evidence="3">The sequence shown here is derived from an EMBL/GenBank/DDBJ whole genome shotgun (WGS) entry which is preliminary data.</text>
</comment>
<reference evidence="3 4" key="1">
    <citation type="journal article" date="2014" name="Mol. Plant">
        <title>Chromosome Scale Genome Assembly and Transcriptome Profiling of Nannochloropsis gaditana in Nitrogen Depletion.</title>
        <authorList>
            <person name="Corteggiani Carpinelli E."/>
            <person name="Telatin A."/>
            <person name="Vitulo N."/>
            <person name="Forcato C."/>
            <person name="D'Angelo M."/>
            <person name="Schiavon R."/>
            <person name="Vezzi A."/>
            <person name="Giacometti G.M."/>
            <person name="Morosinotto T."/>
            <person name="Valle G."/>
        </authorList>
    </citation>
    <scope>NUCLEOTIDE SEQUENCE [LARGE SCALE GENOMIC DNA]</scope>
    <source>
        <strain evidence="3 4">B-31</strain>
    </source>
</reference>
<feature type="signal peptide" evidence="2">
    <location>
        <begin position="1"/>
        <end position="23"/>
    </location>
</feature>
<feature type="non-terminal residue" evidence="3">
    <location>
        <position position="192"/>
    </location>
</feature>
<protein>
    <submittedName>
        <fullName evidence="3">Uncharacterized protein</fullName>
    </submittedName>
</protein>
<evidence type="ECO:0000256" key="2">
    <source>
        <dbReference type="SAM" id="SignalP"/>
    </source>
</evidence>